<dbReference type="CDD" id="cd04600">
    <property type="entry name" value="CBS_pair_HPP_assoc"/>
    <property type="match status" value="1"/>
</dbReference>
<name>A0A4Y9SHX4_9BURK</name>
<dbReference type="Pfam" id="PF00571">
    <property type="entry name" value="CBS"/>
    <property type="match status" value="2"/>
</dbReference>
<evidence type="ECO:0000259" key="4">
    <source>
        <dbReference type="PROSITE" id="PS51371"/>
    </source>
</evidence>
<evidence type="ECO:0000256" key="3">
    <source>
        <dbReference type="SAM" id="Phobius"/>
    </source>
</evidence>
<dbReference type="InterPro" id="IPR000644">
    <property type="entry name" value="CBS_dom"/>
</dbReference>
<dbReference type="PANTHER" id="PTHR43080">
    <property type="entry name" value="CBS DOMAIN-CONTAINING PROTEIN CBSX3, MITOCHONDRIAL"/>
    <property type="match status" value="1"/>
</dbReference>
<proteinExistence type="predicted"/>
<dbReference type="Proteomes" id="UP000298438">
    <property type="component" value="Unassembled WGS sequence"/>
</dbReference>
<dbReference type="InterPro" id="IPR046342">
    <property type="entry name" value="CBS_dom_sf"/>
</dbReference>
<keyword evidence="3" id="KW-0812">Transmembrane</keyword>
<dbReference type="Gene3D" id="3.10.580.10">
    <property type="entry name" value="CBS-domain"/>
    <property type="match status" value="1"/>
</dbReference>
<feature type="domain" description="CBS" evidence="4">
    <location>
        <begin position="223"/>
        <end position="282"/>
    </location>
</feature>
<dbReference type="SMART" id="SM00116">
    <property type="entry name" value="CBS"/>
    <property type="match status" value="2"/>
</dbReference>
<dbReference type="InterPro" id="IPR051257">
    <property type="entry name" value="Diverse_CBS-Domain"/>
</dbReference>
<comment type="caution">
    <text evidence="5">The sequence shown here is derived from an EMBL/GenBank/DDBJ whole genome shotgun (WGS) entry which is preliminary data.</text>
</comment>
<evidence type="ECO:0000313" key="6">
    <source>
        <dbReference type="Proteomes" id="UP000298438"/>
    </source>
</evidence>
<feature type="transmembrane region" description="Helical" evidence="3">
    <location>
        <begin position="64"/>
        <end position="93"/>
    </location>
</feature>
<feature type="domain" description="CBS" evidence="4">
    <location>
        <begin position="304"/>
        <end position="361"/>
    </location>
</feature>
<evidence type="ECO:0000256" key="1">
    <source>
        <dbReference type="ARBA" id="ARBA00023122"/>
    </source>
</evidence>
<dbReference type="PANTHER" id="PTHR43080:SF2">
    <property type="entry name" value="CBS DOMAIN-CONTAINING PROTEIN"/>
    <property type="match status" value="1"/>
</dbReference>
<feature type="transmembrane region" description="Helical" evidence="3">
    <location>
        <begin position="33"/>
        <end position="52"/>
    </location>
</feature>
<dbReference type="InterPro" id="IPR058581">
    <property type="entry name" value="TM_HPP"/>
</dbReference>
<dbReference type="OrthoDB" id="9811720at2"/>
<dbReference type="AlphaFoldDB" id="A0A4Y9SHX4"/>
<sequence length="365" mass="38132">MRGVMGALVGLAVTLLLAGPALAHFGAAGSMLIAPMGASAVLLFCVPASPLAQPWSIVGGNLVASLVGVTCALWLPVAVAAPVAVALAIALMFPLRCLHPPSGAVALTTVVGGSAVHAAGYGFVLAPVLLQSGLLAAAALVYNRALGRRYPHRVLPVLLGAHATRDPAPTARLGFTAGDLDAVLRRYGQVLDVSADDLAELFLAAEAQAYARRFGPASCRDIMSTDVVTVRADTSLAEAWLEMRAHRVHALPVLDARRHLVGIVVQSDLLRDRTLDAYGTGRGRLKAMLRAPFQGPGRTVADVMTRQVRSVRADLPMAELVPMMANTGYHHLPVLEADGRFAGLVTQSDVLAAVYEHRLAEPAAA</sequence>
<protein>
    <submittedName>
        <fullName evidence="5">HPP family protein</fullName>
    </submittedName>
</protein>
<evidence type="ECO:0000256" key="2">
    <source>
        <dbReference type="PROSITE-ProRule" id="PRU00703"/>
    </source>
</evidence>
<dbReference type="EMBL" id="SPVF01000121">
    <property type="protein sequence ID" value="TFW21361.1"/>
    <property type="molecule type" value="Genomic_DNA"/>
</dbReference>
<keyword evidence="3" id="KW-0472">Membrane</keyword>
<evidence type="ECO:0000313" key="5">
    <source>
        <dbReference type="EMBL" id="TFW21361.1"/>
    </source>
</evidence>
<keyword evidence="1 2" id="KW-0129">CBS domain</keyword>
<dbReference type="SUPFAM" id="SSF54631">
    <property type="entry name" value="CBS-domain pair"/>
    <property type="match status" value="1"/>
</dbReference>
<dbReference type="Pfam" id="PF04982">
    <property type="entry name" value="TM_HPP"/>
    <property type="match status" value="1"/>
</dbReference>
<keyword evidence="3" id="KW-1133">Transmembrane helix</keyword>
<reference evidence="5 6" key="1">
    <citation type="submission" date="2019-03" db="EMBL/GenBank/DDBJ databases">
        <title>Draft Genome Sequence of Massilia arenosa sp. nov., a Novel Massilia Species Isolated from a Sandy-loam Maize Soil.</title>
        <authorList>
            <person name="Raths R."/>
            <person name="Peta V."/>
            <person name="Bucking H."/>
        </authorList>
    </citation>
    <scope>NUCLEOTIDE SEQUENCE [LARGE SCALE GENOMIC DNA]</scope>
    <source>
        <strain evidence="5 6">MC02</strain>
    </source>
</reference>
<keyword evidence="6" id="KW-1185">Reference proteome</keyword>
<accession>A0A4Y9SHX4</accession>
<gene>
    <name evidence="5" type="ORF">E4L96_08965</name>
</gene>
<feature type="transmembrane region" description="Helical" evidence="3">
    <location>
        <begin position="118"/>
        <end position="142"/>
    </location>
</feature>
<organism evidence="5 6">
    <name type="scientific">Zemynaea arenosa</name>
    <dbReference type="NCBI Taxonomy" id="2561931"/>
    <lineage>
        <taxon>Bacteria</taxon>
        <taxon>Pseudomonadati</taxon>
        <taxon>Pseudomonadota</taxon>
        <taxon>Betaproteobacteria</taxon>
        <taxon>Burkholderiales</taxon>
        <taxon>Oxalobacteraceae</taxon>
        <taxon>Telluria group</taxon>
        <taxon>Zemynaea</taxon>
    </lineage>
</organism>
<dbReference type="PROSITE" id="PS51371">
    <property type="entry name" value="CBS"/>
    <property type="match status" value="2"/>
</dbReference>